<proteinExistence type="predicted"/>
<dbReference type="AlphaFoldDB" id="A0AA49GNE0"/>
<evidence type="ECO:0000256" key="1">
    <source>
        <dbReference type="SAM" id="MobiDB-lite"/>
    </source>
</evidence>
<accession>A0AA49GNE0</accession>
<organism evidence="3">
    <name type="scientific">Roseihalotalea indica</name>
    <dbReference type="NCBI Taxonomy" id="2867963"/>
    <lineage>
        <taxon>Bacteria</taxon>
        <taxon>Pseudomonadati</taxon>
        <taxon>Bacteroidota</taxon>
        <taxon>Cytophagia</taxon>
        <taxon>Cytophagales</taxon>
        <taxon>Catalimonadaceae</taxon>
        <taxon>Roseihalotalea</taxon>
    </lineage>
</organism>
<name>A0AA49GNE0_9BACT</name>
<feature type="transmembrane region" description="Helical" evidence="2">
    <location>
        <begin position="20"/>
        <end position="36"/>
    </location>
</feature>
<dbReference type="EMBL" id="CP120682">
    <property type="protein sequence ID" value="WKN37378.1"/>
    <property type="molecule type" value="Genomic_DNA"/>
</dbReference>
<keyword evidence="2" id="KW-1133">Transmembrane helix</keyword>
<reference evidence="3" key="1">
    <citation type="journal article" date="2023" name="Comput. Struct. Biotechnol. J.">
        <title>Discovery of a novel marine Bacteroidetes with a rich repertoire of carbohydrate-active enzymes.</title>
        <authorList>
            <person name="Chen B."/>
            <person name="Liu G."/>
            <person name="Chen Q."/>
            <person name="Wang H."/>
            <person name="Liu L."/>
            <person name="Tang K."/>
        </authorList>
    </citation>
    <scope>NUCLEOTIDE SEQUENCE</scope>
    <source>
        <strain evidence="3">TK19036</strain>
    </source>
</reference>
<keyword evidence="2" id="KW-0472">Membrane</keyword>
<sequence>MKPSLNNLQSYLSKFGSKKILGWVITLGVIAAYGLSETETSQYMENPYPPQGQYAPTMQSDPYAQPMPQPEQQPGLYQSGNQPFSSNGQQQPRMQPQSNGGYPNGANSNYPATTPAYPNSQGANYQQTTPANYGY</sequence>
<gene>
    <name evidence="3" type="ORF">K4G66_01480</name>
</gene>
<keyword evidence="2" id="KW-0812">Transmembrane</keyword>
<feature type="compositionally biased region" description="Polar residues" evidence="1">
    <location>
        <begin position="72"/>
        <end position="135"/>
    </location>
</feature>
<protein>
    <submittedName>
        <fullName evidence="3">Uncharacterized protein</fullName>
    </submittedName>
</protein>
<feature type="region of interest" description="Disordered" evidence="1">
    <location>
        <begin position="42"/>
        <end position="135"/>
    </location>
</feature>
<reference evidence="3" key="2">
    <citation type="journal article" date="2024" name="Antonie Van Leeuwenhoek">
        <title>Roseihalotalea indica gen. nov., sp. nov., a halophilic Bacteroidetes from mesopelagic Southwest Indian Ocean with higher carbohydrate metabolic potential.</title>
        <authorList>
            <person name="Chen B."/>
            <person name="Zhang M."/>
            <person name="Lin D."/>
            <person name="Ye J."/>
            <person name="Tang K."/>
        </authorList>
    </citation>
    <scope>NUCLEOTIDE SEQUENCE</scope>
    <source>
        <strain evidence="3">TK19036</strain>
    </source>
</reference>
<evidence type="ECO:0000313" key="3">
    <source>
        <dbReference type="EMBL" id="WKN37378.1"/>
    </source>
</evidence>
<evidence type="ECO:0000256" key="2">
    <source>
        <dbReference type="SAM" id="Phobius"/>
    </source>
</evidence>